<sequence>MKDTVLPLTIFHSSLTTHSRYDGLPFLLRIIVKSAVVILKLFRSSYSTILCENYYSRRRWDTSCKCRLQQCTRDKIEFEGSNDK</sequence>
<dbReference type="RefSeq" id="XP_036263343.1">
    <property type="nucleotide sequence ID" value="XM_036407083.1"/>
</dbReference>
<keyword evidence="2" id="KW-1185">Reference proteome</keyword>
<proteinExistence type="predicted"/>
<name>A0A0P1AX02_PLAHL</name>
<dbReference type="GeneID" id="59052733"/>
<protein>
    <submittedName>
        <fullName evidence="1">Uncharacterized protein</fullName>
    </submittedName>
</protein>
<dbReference type="EMBL" id="CCYD01001583">
    <property type="protein sequence ID" value="CEG45561.1"/>
    <property type="molecule type" value="Genomic_DNA"/>
</dbReference>
<dbReference type="Proteomes" id="UP000054928">
    <property type="component" value="Unassembled WGS sequence"/>
</dbReference>
<reference evidence="2" key="1">
    <citation type="submission" date="2014-09" db="EMBL/GenBank/DDBJ databases">
        <authorList>
            <person name="Sharma Rahul"/>
            <person name="Thines Marco"/>
        </authorList>
    </citation>
    <scope>NUCLEOTIDE SEQUENCE [LARGE SCALE GENOMIC DNA]</scope>
</reference>
<organism evidence="1 2">
    <name type="scientific">Plasmopara halstedii</name>
    <name type="common">Downy mildew of sunflower</name>
    <dbReference type="NCBI Taxonomy" id="4781"/>
    <lineage>
        <taxon>Eukaryota</taxon>
        <taxon>Sar</taxon>
        <taxon>Stramenopiles</taxon>
        <taxon>Oomycota</taxon>
        <taxon>Peronosporomycetes</taxon>
        <taxon>Peronosporales</taxon>
        <taxon>Peronosporaceae</taxon>
        <taxon>Plasmopara</taxon>
    </lineage>
</organism>
<dbReference type="AlphaFoldDB" id="A0A0P1AX02"/>
<evidence type="ECO:0000313" key="2">
    <source>
        <dbReference type="Proteomes" id="UP000054928"/>
    </source>
</evidence>
<accession>A0A0P1AX02</accession>
<evidence type="ECO:0000313" key="1">
    <source>
        <dbReference type="EMBL" id="CEG45561.1"/>
    </source>
</evidence>